<name>A0A6J7KN24_9ZZZZ</name>
<feature type="domain" description="WYL" evidence="1">
    <location>
        <begin position="132"/>
        <end position="193"/>
    </location>
</feature>
<dbReference type="Pfam" id="PF13280">
    <property type="entry name" value="WYL"/>
    <property type="match status" value="1"/>
</dbReference>
<accession>A0A6J7KN24</accession>
<evidence type="ECO:0000313" key="3">
    <source>
        <dbReference type="EMBL" id="CAB4955642.1"/>
    </source>
</evidence>
<dbReference type="InterPro" id="IPR057727">
    <property type="entry name" value="WCX_dom"/>
</dbReference>
<gene>
    <name evidence="3" type="ORF">UFOPK3789_00965</name>
</gene>
<sequence>MPTAPDERGSALERTLILAEWFASRRSNQTTLQDVADNFPEYAGSDTETSRKMLGRDLKLIEEELQIEIQWDDSNNFYSAKPPVFTRDERASLLRAVGTVRVDGIAEDADETEIGHARDQSAAQIAVRLPRIVAELNAPIHDRKIVEFWYKKGEHRRVEPHRIGRGGVAWYLLARDKKDGDIKHFRLDRILEVPGAPAIVAVGEVGAFEVPDNRDLLGEFDVDPNEWGRDAPLEAEVAMSRDIATIFCNTVVGARISSEQGGNAIVSVTVRHYVAFLNRLLSFGSHVRLENPPELVEMLISSLKQMSGAK</sequence>
<dbReference type="EMBL" id="CAFBNL010000053">
    <property type="protein sequence ID" value="CAB4955642.1"/>
    <property type="molecule type" value="Genomic_DNA"/>
</dbReference>
<evidence type="ECO:0000259" key="1">
    <source>
        <dbReference type="Pfam" id="PF13280"/>
    </source>
</evidence>
<protein>
    <submittedName>
        <fullName evidence="3">Unannotated protein</fullName>
    </submittedName>
</protein>
<dbReference type="PROSITE" id="PS52050">
    <property type="entry name" value="WYL"/>
    <property type="match status" value="1"/>
</dbReference>
<dbReference type="AlphaFoldDB" id="A0A6J7KN24"/>
<organism evidence="3">
    <name type="scientific">freshwater metagenome</name>
    <dbReference type="NCBI Taxonomy" id="449393"/>
    <lineage>
        <taxon>unclassified sequences</taxon>
        <taxon>metagenomes</taxon>
        <taxon>ecological metagenomes</taxon>
    </lineage>
</organism>
<feature type="domain" description="WCX" evidence="2">
    <location>
        <begin position="234"/>
        <end position="306"/>
    </location>
</feature>
<proteinExistence type="predicted"/>
<dbReference type="Pfam" id="PF25583">
    <property type="entry name" value="WCX"/>
    <property type="match status" value="1"/>
</dbReference>
<dbReference type="InterPro" id="IPR026881">
    <property type="entry name" value="WYL_dom"/>
</dbReference>
<dbReference type="PANTHER" id="PTHR34580">
    <property type="match status" value="1"/>
</dbReference>
<reference evidence="3" key="1">
    <citation type="submission" date="2020-05" db="EMBL/GenBank/DDBJ databases">
        <authorList>
            <person name="Chiriac C."/>
            <person name="Salcher M."/>
            <person name="Ghai R."/>
            <person name="Kavagutti S V."/>
        </authorList>
    </citation>
    <scope>NUCLEOTIDE SEQUENCE</scope>
</reference>
<dbReference type="InterPro" id="IPR051534">
    <property type="entry name" value="CBASS_pafABC_assoc_protein"/>
</dbReference>
<dbReference type="PANTHER" id="PTHR34580:SF3">
    <property type="entry name" value="PROTEIN PAFB"/>
    <property type="match status" value="1"/>
</dbReference>
<evidence type="ECO:0000259" key="2">
    <source>
        <dbReference type="Pfam" id="PF25583"/>
    </source>
</evidence>